<keyword evidence="4" id="KW-1185">Reference proteome</keyword>
<comment type="caution">
    <text evidence="3">The sequence shown here is derived from an EMBL/GenBank/DDBJ whole genome shotgun (WGS) entry which is preliminary data.</text>
</comment>
<dbReference type="SUPFAM" id="SSF51182">
    <property type="entry name" value="RmlC-like cupins"/>
    <property type="match status" value="1"/>
</dbReference>
<evidence type="ECO:0000259" key="1">
    <source>
        <dbReference type="Pfam" id="PF00190"/>
    </source>
</evidence>
<dbReference type="SUPFAM" id="SSF51735">
    <property type="entry name" value="NAD(P)-binding Rossmann-fold domains"/>
    <property type="match status" value="1"/>
</dbReference>
<reference evidence="3 4" key="1">
    <citation type="submission" date="2024-04" db="EMBL/GenBank/DDBJ databases">
        <title>Tritrichomonas musculus Genome.</title>
        <authorList>
            <person name="Alves-Ferreira E."/>
            <person name="Grigg M."/>
            <person name="Lorenzi H."/>
            <person name="Galac M."/>
        </authorList>
    </citation>
    <scope>NUCLEOTIDE SEQUENCE [LARGE SCALE GENOMIC DNA]</scope>
    <source>
        <strain evidence="3 4">EAF2021</strain>
    </source>
</reference>
<sequence>MSLSRSSVNQFQVENLKVPGAQLIKSPVYSDIRGSLYESFHILKLSSTCSVSNLIGIYPPRHAVYGPVSHSGEELVYLIRGKLFVVIIDRDHLERKDFVAIEPGTVVRIPAFAIHAFLTLDDTTIYDVVRMESHVIEEHYEINDPRLGIEWPSSELPPFSILTLKKASPTQDQSLLPKRPMYAIMGANGMIGSSFVREIEKRGCSWYQLRSRLHMHGSIRNELISLRPTVGVIIAAGVGTRPNTKWCEDHRLETIDANVTCQLQIAKICGELGLHLTLIGTSGFYHYDESHSLNSDRGFTENDAPNHGCNFYYKMRIYLEDLLNETNAISRVLNLRALFPFDHKVTSSSLIGKLLKFPKINCIKTSMTALDSLVPLALDMINDREVGHVNWVCRGTYTNGNLLNAYKKIVDPSITINEVEVSQEQSRSSGNSAALVIPKRMIDKFGTDKVPTIEEAVEKTMKLIKEEKEKTH</sequence>
<dbReference type="InterPro" id="IPR001509">
    <property type="entry name" value="Epimerase_deHydtase"/>
</dbReference>
<proteinExistence type="predicted"/>
<dbReference type="PANTHER" id="PTHR10491">
    <property type="entry name" value="DTDP-4-DEHYDRORHAMNOSE REDUCTASE"/>
    <property type="match status" value="1"/>
</dbReference>
<dbReference type="InterPro" id="IPR005913">
    <property type="entry name" value="dTDP_dehydrorham_reduct"/>
</dbReference>
<evidence type="ECO:0000313" key="4">
    <source>
        <dbReference type="Proteomes" id="UP001470230"/>
    </source>
</evidence>
<feature type="domain" description="Cupin type-1" evidence="1">
    <location>
        <begin position="40"/>
        <end position="123"/>
    </location>
</feature>
<evidence type="ECO:0000259" key="2">
    <source>
        <dbReference type="Pfam" id="PF01370"/>
    </source>
</evidence>
<dbReference type="InterPro" id="IPR011051">
    <property type="entry name" value="RmlC_Cupin_sf"/>
</dbReference>
<dbReference type="Gene3D" id="2.60.120.10">
    <property type="entry name" value="Jelly Rolls"/>
    <property type="match status" value="1"/>
</dbReference>
<feature type="domain" description="NAD-dependent epimerase/dehydratase" evidence="2">
    <location>
        <begin position="184"/>
        <end position="321"/>
    </location>
</feature>
<name>A0ABR2KFJ4_9EUKA</name>
<organism evidence="3 4">
    <name type="scientific">Tritrichomonas musculus</name>
    <dbReference type="NCBI Taxonomy" id="1915356"/>
    <lineage>
        <taxon>Eukaryota</taxon>
        <taxon>Metamonada</taxon>
        <taxon>Parabasalia</taxon>
        <taxon>Tritrichomonadida</taxon>
        <taxon>Tritrichomonadidae</taxon>
        <taxon>Tritrichomonas</taxon>
    </lineage>
</organism>
<accession>A0ABR2KFJ4</accession>
<dbReference type="Proteomes" id="UP001470230">
    <property type="component" value="Unassembled WGS sequence"/>
</dbReference>
<gene>
    <name evidence="3" type="ORF">M9Y10_034621</name>
</gene>
<dbReference type="Pfam" id="PF01370">
    <property type="entry name" value="Epimerase"/>
    <property type="match status" value="1"/>
</dbReference>
<dbReference type="Gene3D" id="3.40.50.720">
    <property type="entry name" value="NAD(P)-binding Rossmann-like Domain"/>
    <property type="match status" value="1"/>
</dbReference>
<dbReference type="InterPro" id="IPR006045">
    <property type="entry name" value="Cupin_1"/>
</dbReference>
<dbReference type="InterPro" id="IPR014710">
    <property type="entry name" value="RmlC-like_jellyroll"/>
</dbReference>
<dbReference type="Pfam" id="PF00190">
    <property type="entry name" value="Cupin_1"/>
    <property type="match status" value="1"/>
</dbReference>
<dbReference type="EMBL" id="JAPFFF010000005">
    <property type="protein sequence ID" value="KAK8889867.1"/>
    <property type="molecule type" value="Genomic_DNA"/>
</dbReference>
<evidence type="ECO:0000313" key="3">
    <source>
        <dbReference type="EMBL" id="KAK8889867.1"/>
    </source>
</evidence>
<dbReference type="PANTHER" id="PTHR10491:SF4">
    <property type="entry name" value="METHIONINE ADENOSYLTRANSFERASE 2 SUBUNIT BETA"/>
    <property type="match status" value="1"/>
</dbReference>
<protein>
    <submittedName>
        <fullName evidence="3">Uncharacterized protein</fullName>
    </submittedName>
</protein>
<dbReference type="InterPro" id="IPR036291">
    <property type="entry name" value="NAD(P)-bd_dom_sf"/>
</dbReference>